<organism evidence="4 5">
    <name type="scientific">Paenibacillus chitinolyticus</name>
    <dbReference type="NCBI Taxonomy" id="79263"/>
    <lineage>
        <taxon>Bacteria</taxon>
        <taxon>Bacillati</taxon>
        <taxon>Bacillota</taxon>
        <taxon>Bacilli</taxon>
        <taxon>Bacillales</taxon>
        <taxon>Paenibacillaceae</taxon>
        <taxon>Paenibacillus</taxon>
    </lineage>
</organism>
<keyword evidence="6" id="KW-1185">Reference proteome</keyword>
<dbReference type="RefSeq" id="WP_053228612.1">
    <property type="nucleotide sequence ID" value="NZ_CP026520.1"/>
</dbReference>
<dbReference type="OrthoDB" id="1726922at2"/>
<evidence type="ECO:0000256" key="2">
    <source>
        <dbReference type="SAM" id="Phobius"/>
    </source>
</evidence>
<keyword evidence="2" id="KW-0812">Transmembrane</keyword>
<dbReference type="GO" id="GO:0022857">
    <property type="term" value="F:transmembrane transporter activity"/>
    <property type="evidence" value="ECO:0007669"/>
    <property type="project" value="InterPro"/>
</dbReference>
<gene>
    <name evidence="3" type="ORF">M5X16_10670</name>
    <name evidence="4" type="ORF">PC41400_16950</name>
</gene>
<dbReference type="InterPro" id="IPR011701">
    <property type="entry name" value="MFS"/>
</dbReference>
<evidence type="ECO:0000313" key="6">
    <source>
        <dbReference type="Proteomes" id="UP001527202"/>
    </source>
</evidence>
<dbReference type="Proteomes" id="UP001527202">
    <property type="component" value="Unassembled WGS sequence"/>
</dbReference>
<keyword evidence="2" id="KW-1133">Transmembrane helix</keyword>
<dbReference type="GeneID" id="95376493"/>
<dbReference type="InterPro" id="IPR036259">
    <property type="entry name" value="MFS_trans_sf"/>
</dbReference>
<dbReference type="AlphaFoldDB" id="A0A410WY51"/>
<protein>
    <submittedName>
        <fullName evidence="4">MFS transporter</fullName>
    </submittedName>
</protein>
<feature type="transmembrane region" description="Helical" evidence="2">
    <location>
        <begin position="100"/>
        <end position="120"/>
    </location>
</feature>
<keyword evidence="2" id="KW-0472">Membrane</keyword>
<dbReference type="SUPFAM" id="SSF103473">
    <property type="entry name" value="MFS general substrate transporter"/>
    <property type="match status" value="1"/>
</dbReference>
<dbReference type="Pfam" id="PF07690">
    <property type="entry name" value="MFS_1"/>
    <property type="match status" value="1"/>
</dbReference>
<reference evidence="3 6" key="2">
    <citation type="submission" date="2022-05" db="EMBL/GenBank/DDBJ databases">
        <title>Genome Sequencing of Bee-Associated Microbes.</title>
        <authorList>
            <person name="Dunlap C."/>
        </authorList>
    </citation>
    <scope>NUCLEOTIDE SEQUENCE [LARGE SCALE GENOMIC DNA]</scope>
    <source>
        <strain evidence="3 6">NRRL B-23120</strain>
    </source>
</reference>
<dbReference type="EMBL" id="JAMDMJ010000013">
    <property type="protein sequence ID" value="MCY9596237.1"/>
    <property type="molecule type" value="Genomic_DNA"/>
</dbReference>
<reference evidence="4 5" key="1">
    <citation type="submission" date="2018-01" db="EMBL/GenBank/DDBJ databases">
        <title>The whole genome sequencing and assembly of Paenibacillus chitinolyticus KCCM 41400 strain.</title>
        <authorList>
            <person name="Kim J.-Y."/>
            <person name="Park M.-K."/>
            <person name="Lee Y.-J."/>
            <person name="Yi H."/>
            <person name="Bahn Y.-S."/>
            <person name="Kim J.F."/>
            <person name="Lee D.-W."/>
        </authorList>
    </citation>
    <scope>NUCLEOTIDE SEQUENCE [LARGE SCALE GENOMIC DNA]</scope>
    <source>
        <strain evidence="4 5">KCCM 41400</strain>
    </source>
</reference>
<sequence>MDIVDIFLSGMMTSLTLPFLNILAGLLFAALPANLFIVVFLLRGGFFTILNNLVESHSMSMVEDSQRNQFAGMRSVFRSIGAAIASYFAGFMLVNRDYQMPFLITGAVILIACGYFWFVVRPMFLKENKENATIID</sequence>
<comment type="subcellular location">
    <subcellularLocation>
        <location evidence="1">Cell membrane</location>
        <topology evidence="1">Multi-pass membrane protein</topology>
    </subcellularLocation>
</comment>
<dbReference type="GO" id="GO:0005886">
    <property type="term" value="C:plasma membrane"/>
    <property type="evidence" value="ECO:0007669"/>
    <property type="project" value="UniProtKB-SubCell"/>
</dbReference>
<proteinExistence type="predicted"/>
<dbReference type="EMBL" id="CP026520">
    <property type="protein sequence ID" value="QAV19270.1"/>
    <property type="molecule type" value="Genomic_DNA"/>
</dbReference>
<dbReference type="Gene3D" id="1.20.1250.20">
    <property type="entry name" value="MFS general substrate transporter like domains"/>
    <property type="match status" value="1"/>
</dbReference>
<feature type="transmembrane region" description="Helical" evidence="2">
    <location>
        <begin position="75"/>
        <end position="94"/>
    </location>
</feature>
<name>A0A410WY51_9BACL</name>
<dbReference type="KEGG" id="pchi:PC41400_16950"/>
<accession>A0A410WY51</accession>
<evidence type="ECO:0000256" key="1">
    <source>
        <dbReference type="ARBA" id="ARBA00004651"/>
    </source>
</evidence>
<evidence type="ECO:0000313" key="3">
    <source>
        <dbReference type="EMBL" id="MCY9596237.1"/>
    </source>
</evidence>
<evidence type="ECO:0000313" key="5">
    <source>
        <dbReference type="Proteomes" id="UP000288943"/>
    </source>
</evidence>
<evidence type="ECO:0000313" key="4">
    <source>
        <dbReference type="EMBL" id="QAV19270.1"/>
    </source>
</evidence>
<dbReference type="Proteomes" id="UP000288943">
    <property type="component" value="Chromosome"/>
</dbReference>